<evidence type="ECO:0000256" key="2">
    <source>
        <dbReference type="ARBA" id="ARBA00022490"/>
    </source>
</evidence>
<dbReference type="InterPro" id="IPR003761">
    <property type="entry name" value="Exonuc_VII_S"/>
</dbReference>
<dbReference type="EC" id="3.1.11.6" evidence="6"/>
<evidence type="ECO:0000313" key="9">
    <source>
        <dbReference type="Proteomes" id="UP001516588"/>
    </source>
</evidence>
<dbReference type="Gene3D" id="1.10.287.1040">
    <property type="entry name" value="Exonuclease VII, small subunit"/>
    <property type="match status" value="1"/>
</dbReference>
<organism evidence="8 9">
    <name type="scientific">Gallibacter intestinalis</name>
    <dbReference type="NCBI Taxonomy" id="2779356"/>
    <lineage>
        <taxon>Bacteria</taxon>
        <taxon>Bacillati</taxon>
        <taxon>Bacillota</taxon>
        <taxon>Clostridia</taxon>
        <taxon>Eubacteriales</taxon>
        <taxon>Eubacteriaceae</taxon>
        <taxon>Gallibacter</taxon>
    </lineage>
</organism>
<keyword evidence="3 6" id="KW-0540">Nuclease</keyword>
<name>A0ABR9QVT9_9FIRM</name>
<dbReference type="SUPFAM" id="SSF116842">
    <property type="entry name" value="XseB-like"/>
    <property type="match status" value="1"/>
</dbReference>
<gene>
    <name evidence="6 8" type="primary">xseB</name>
    <name evidence="8" type="ORF">INF20_01745</name>
</gene>
<protein>
    <recommendedName>
        <fullName evidence="6">Exodeoxyribonuclease 7 small subunit</fullName>
        <ecNumber evidence="6">3.1.11.6</ecNumber>
    </recommendedName>
    <alternativeName>
        <fullName evidence="6">Exodeoxyribonuclease VII small subunit</fullName>
        <shortName evidence="6">Exonuclease VII small subunit</shortName>
    </alternativeName>
</protein>
<comment type="similarity">
    <text evidence="1 6">Belongs to the XseB family.</text>
</comment>
<dbReference type="InterPro" id="IPR037004">
    <property type="entry name" value="Exonuc_VII_ssu_sf"/>
</dbReference>
<accession>A0ABR9QVT9</accession>
<dbReference type="NCBIfam" id="TIGR01280">
    <property type="entry name" value="xseB"/>
    <property type="match status" value="1"/>
</dbReference>
<dbReference type="HAMAP" id="MF_00337">
    <property type="entry name" value="Exonuc_7_S"/>
    <property type="match status" value="1"/>
</dbReference>
<reference evidence="8 9" key="1">
    <citation type="submission" date="2020-10" db="EMBL/GenBank/DDBJ databases">
        <title>ChiBAC.</title>
        <authorList>
            <person name="Zenner C."/>
            <person name="Hitch T.C.A."/>
            <person name="Clavel T."/>
        </authorList>
    </citation>
    <scope>NUCLEOTIDE SEQUENCE [LARGE SCALE GENOMIC DNA]</scope>
    <source>
        <strain evidence="8 9">DSM 108706</strain>
    </source>
</reference>
<feature type="coiled-coil region" evidence="7">
    <location>
        <begin position="5"/>
        <end position="63"/>
    </location>
</feature>
<evidence type="ECO:0000256" key="4">
    <source>
        <dbReference type="ARBA" id="ARBA00022801"/>
    </source>
</evidence>
<dbReference type="RefSeq" id="WP_226384670.1">
    <property type="nucleotide sequence ID" value="NZ_JADCKA010000002.1"/>
</dbReference>
<dbReference type="GO" id="GO:0008855">
    <property type="term" value="F:exodeoxyribonuclease VII activity"/>
    <property type="evidence" value="ECO:0007669"/>
    <property type="project" value="UniProtKB-EC"/>
</dbReference>
<dbReference type="Proteomes" id="UP001516588">
    <property type="component" value="Unassembled WGS sequence"/>
</dbReference>
<comment type="subunit">
    <text evidence="6">Heterooligomer composed of large and small subunits.</text>
</comment>
<keyword evidence="2 6" id="KW-0963">Cytoplasm</keyword>
<keyword evidence="9" id="KW-1185">Reference proteome</keyword>
<dbReference type="EMBL" id="JADCKA010000002">
    <property type="protein sequence ID" value="MBE5035000.1"/>
    <property type="molecule type" value="Genomic_DNA"/>
</dbReference>
<proteinExistence type="inferred from homology"/>
<evidence type="ECO:0000256" key="5">
    <source>
        <dbReference type="ARBA" id="ARBA00022839"/>
    </source>
</evidence>
<dbReference type="Pfam" id="PF02609">
    <property type="entry name" value="Exonuc_VII_S"/>
    <property type="match status" value="1"/>
</dbReference>
<comment type="caution">
    <text evidence="8">The sequence shown here is derived from an EMBL/GenBank/DDBJ whole genome shotgun (WGS) entry which is preliminary data.</text>
</comment>
<keyword evidence="7" id="KW-0175">Coiled coil</keyword>
<evidence type="ECO:0000256" key="7">
    <source>
        <dbReference type="SAM" id="Coils"/>
    </source>
</evidence>
<comment type="subcellular location">
    <subcellularLocation>
        <location evidence="6">Cytoplasm</location>
    </subcellularLocation>
</comment>
<sequence>MGIKSDDIEKALAELQKTVETLRKGDMTAQEAFKLYEKGLSQCKACEDILNEKQQQIETFLNQEDA</sequence>
<comment type="function">
    <text evidence="6">Bidirectionally degrades single-stranded DNA into large acid-insoluble oligonucleotides, which are then degraded further into small acid-soluble oligonucleotides.</text>
</comment>
<keyword evidence="4 6" id="KW-0378">Hydrolase</keyword>
<keyword evidence="5 6" id="KW-0269">Exonuclease</keyword>
<comment type="catalytic activity">
    <reaction evidence="6">
        <text>Exonucleolytic cleavage in either 5'- to 3'- or 3'- to 5'-direction to yield nucleoside 5'-phosphates.</text>
        <dbReference type="EC" id="3.1.11.6"/>
    </reaction>
</comment>
<evidence type="ECO:0000313" key="8">
    <source>
        <dbReference type="EMBL" id="MBE5035000.1"/>
    </source>
</evidence>
<evidence type="ECO:0000256" key="3">
    <source>
        <dbReference type="ARBA" id="ARBA00022722"/>
    </source>
</evidence>
<evidence type="ECO:0000256" key="1">
    <source>
        <dbReference type="ARBA" id="ARBA00009998"/>
    </source>
</evidence>
<evidence type="ECO:0000256" key="6">
    <source>
        <dbReference type="HAMAP-Rule" id="MF_00337"/>
    </source>
</evidence>